<gene>
    <name evidence="2" type="ORF">PSFLO_05000</name>
</gene>
<dbReference type="EMBL" id="OOIP01000014">
    <property type="protein sequence ID" value="SPO39519.1"/>
    <property type="molecule type" value="Genomic_DNA"/>
</dbReference>
<name>A0A5C3F7Y3_9BASI</name>
<feature type="region of interest" description="Disordered" evidence="1">
    <location>
        <begin position="89"/>
        <end position="109"/>
    </location>
</feature>
<accession>A0A5C3F7Y3</accession>
<feature type="region of interest" description="Disordered" evidence="1">
    <location>
        <begin position="360"/>
        <end position="398"/>
    </location>
</feature>
<evidence type="ECO:0000256" key="1">
    <source>
        <dbReference type="SAM" id="MobiDB-lite"/>
    </source>
</evidence>
<evidence type="ECO:0000313" key="2">
    <source>
        <dbReference type="EMBL" id="SPO39519.1"/>
    </source>
</evidence>
<dbReference type="AlphaFoldDB" id="A0A5C3F7Y3"/>
<dbReference type="Proteomes" id="UP000323386">
    <property type="component" value="Unassembled WGS sequence"/>
</dbReference>
<feature type="compositionally biased region" description="Basic and acidic residues" evidence="1">
    <location>
        <begin position="381"/>
        <end position="393"/>
    </location>
</feature>
<proteinExistence type="predicted"/>
<keyword evidence="3" id="KW-1185">Reference proteome</keyword>
<sequence>MARPRSPGQGTARCYLAAYVTWAARTAVREAGLVQRMRYKASQAAGCHGAATRRTKARIAWVQVGMSSLRVLLACLLLVFDAAASPAAASPRTDRRRGGRRHLACPGSSPGNRGPLLLCWSRPGSKQAARGKTPLPSLPACLGQAKEGKRGFLRWWAPRPCLAVAARTQLPPDLLARYICTRCPTLQSWKGAGPAQPRETTQAEGQAKGRTVWAHRRRQLSAGPSVPRRSPSCYHYVAVERGPEYCSSGAAPTVLVEAAWQKARRARGGRGSSGDALEESRRACLALTSWPELAFFLPACAVVAPREGEAEKRGKGGKGGKGGRERGRGSEALCYRTWAPSPSSGMTLGVRLQATDSCLGLQPQSTRPLSEPPPLSDEGEGVSRDDDGVERGTRAAMRSHHRVAVALESDLLSSPSWSRYGSQARQARGRVGPSSQGSTVRLLASLACLRLLACSALAYLHVARPQRHPPPAAAPAAEVDASMSQVPCRCDAERAGRQAGRQARAGPDLATAWSLGLARPGLAWLRHSVR</sequence>
<protein>
    <submittedName>
        <fullName evidence="2">Uncharacterized protein</fullName>
    </submittedName>
</protein>
<organism evidence="2 3">
    <name type="scientific">Pseudozyma flocculosa</name>
    <dbReference type="NCBI Taxonomy" id="84751"/>
    <lineage>
        <taxon>Eukaryota</taxon>
        <taxon>Fungi</taxon>
        <taxon>Dikarya</taxon>
        <taxon>Basidiomycota</taxon>
        <taxon>Ustilaginomycotina</taxon>
        <taxon>Ustilaginomycetes</taxon>
        <taxon>Ustilaginales</taxon>
        <taxon>Ustilaginaceae</taxon>
        <taxon>Pseudozyma</taxon>
    </lineage>
</organism>
<feature type="region of interest" description="Disordered" evidence="1">
    <location>
        <begin position="307"/>
        <end position="336"/>
    </location>
</feature>
<feature type="region of interest" description="Disordered" evidence="1">
    <location>
        <begin position="190"/>
        <end position="212"/>
    </location>
</feature>
<feature type="compositionally biased region" description="Basic residues" evidence="1">
    <location>
        <begin position="94"/>
        <end position="103"/>
    </location>
</feature>
<reference evidence="2 3" key="1">
    <citation type="submission" date="2018-03" db="EMBL/GenBank/DDBJ databases">
        <authorList>
            <person name="Guldener U."/>
        </authorList>
    </citation>
    <scope>NUCLEOTIDE SEQUENCE [LARGE SCALE GENOMIC DNA]</scope>
    <source>
        <strain evidence="2 3">DAOM196992</strain>
    </source>
</reference>
<evidence type="ECO:0000313" key="3">
    <source>
        <dbReference type="Proteomes" id="UP000323386"/>
    </source>
</evidence>